<keyword evidence="1" id="KW-0812">Transmembrane</keyword>
<keyword evidence="1" id="KW-0472">Membrane</keyword>
<evidence type="ECO:0000313" key="3">
    <source>
        <dbReference type="Proteomes" id="UP000293874"/>
    </source>
</evidence>
<accession>A0A4Q7MB01</accession>
<reference evidence="2 3" key="1">
    <citation type="submission" date="2019-02" db="EMBL/GenBank/DDBJ databases">
        <title>Genomic Encyclopedia of Type Strains, Phase IV (KMG-IV): sequencing the most valuable type-strain genomes for metagenomic binning, comparative biology and taxonomic classification.</title>
        <authorList>
            <person name="Goeker M."/>
        </authorList>
    </citation>
    <scope>NUCLEOTIDE SEQUENCE [LARGE SCALE GENOMIC DNA]</scope>
    <source>
        <strain evidence="2 3">DSM 18116</strain>
    </source>
</reference>
<feature type="transmembrane region" description="Helical" evidence="1">
    <location>
        <begin position="9"/>
        <end position="27"/>
    </location>
</feature>
<organism evidence="2 3">
    <name type="scientific">Pseudobacter ginsenosidimutans</name>
    <dbReference type="NCBI Taxonomy" id="661488"/>
    <lineage>
        <taxon>Bacteria</taxon>
        <taxon>Pseudomonadati</taxon>
        <taxon>Bacteroidota</taxon>
        <taxon>Chitinophagia</taxon>
        <taxon>Chitinophagales</taxon>
        <taxon>Chitinophagaceae</taxon>
        <taxon>Pseudobacter</taxon>
    </lineage>
</organism>
<dbReference type="EMBL" id="SGXA01000007">
    <property type="protein sequence ID" value="RZS63998.1"/>
    <property type="molecule type" value="Genomic_DNA"/>
</dbReference>
<evidence type="ECO:0000256" key="1">
    <source>
        <dbReference type="SAM" id="Phobius"/>
    </source>
</evidence>
<keyword evidence="3" id="KW-1185">Reference proteome</keyword>
<sequence length="45" mass="5299">MEMISKPSLVFLPGIFFLCHIGFFVNFKHHKGTDWLRNPLIPQEI</sequence>
<comment type="caution">
    <text evidence="2">The sequence shown here is derived from an EMBL/GenBank/DDBJ whole genome shotgun (WGS) entry which is preliminary data.</text>
</comment>
<keyword evidence="1" id="KW-1133">Transmembrane helix</keyword>
<gene>
    <name evidence="2" type="ORF">EV199_6098</name>
</gene>
<evidence type="ECO:0000313" key="2">
    <source>
        <dbReference type="EMBL" id="RZS63998.1"/>
    </source>
</evidence>
<dbReference type="AlphaFoldDB" id="A0A4Q7MB01"/>
<protein>
    <submittedName>
        <fullName evidence="2">Uncharacterized protein</fullName>
    </submittedName>
</protein>
<name>A0A4Q7MB01_9BACT</name>
<proteinExistence type="predicted"/>
<dbReference type="Proteomes" id="UP000293874">
    <property type="component" value="Unassembled WGS sequence"/>
</dbReference>